<keyword evidence="5" id="KW-1185">Reference proteome</keyword>
<dbReference type="AlphaFoldDB" id="B7KHI6"/>
<dbReference type="Gene3D" id="2.60.40.420">
    <property type="entry name" value="Cupredoxins - blue copper proteins"/>
    <property type="match status" value="3"/>
</dbReference>
<accession>B7KHI6</accession>
<dbReference type="KEGG" id="cyc:PCC7424_2259"/>
<dbReference type="InterPro" id="IPR008972">
    <property type="entry name" value="Cupredoxin"/>
</dbReference>
<dbReference type="HOGENOM" id="CLU_009100_4_0_3"/>
<dbReference type="InterPro" id="IPR011706">
    <property type="entry name" value="Cu-oxidase_C"/>
</dbReference>
<dbReference type="InterPro" id="IPR011707">
    <property type="entry name" value="Cu-oxidase-like_N"/>
</dbReference>
<organism evidence="4 5">
    <name type="scientific">Gloeothece citriformis (strain PCC 7424)</name>
    <name type="common">Cyanothece sp. (strain PCC 7424)</name>
    <dbReference type="NCBI Taxonomy" id="65393"/>
    <lineage>
        <taxon>Bacteria</taxon>
        <taxon>Bacillati</taxon>
        <taxon>Cyanobacteriota</taxon>
        <taxon>Cyanophyceae</taxon>
        <taxon>Oscillatoriophycideae</taxon>
        <taxon>Chroococcales</taxon>
        <taxon>Aphanothecaceae</taxon>
        <taxon>Gloeothece</taxon>
        <taxon>Gloeothece citriformis</taxon>
    </lineage>
</organism>
<name>B7KHI6_GLOC7</name>
<dbReference type="Pfam" id="PF07731">
    <property type="entry name" value="Cu-oxidase_2"/>
    <property type="match status" value="1"/>
</dbReference>
<protein>
    <submittedName>
        <fullName evidence="4">Multicopper oxidase type 2</fullName>
    </submittedName>
</protein>
<dbReference type="eggNOG" id="COG2132">
    <property type="taxonomic scope" value="Bacteria"/>
</dbReference>
<evidence type="ECO:0000259" key="2">
    <source>
        <dbReference type="Pfam" id="PF07731"/>
    </source>
</evidence>
<dbReference type="PANTHER" id="PTHR48267">
    <property type="entry name" value="CUPREDOXIN SUPERFAMILY PROTEIN"/>
    <property type="match status" value="1"/>
</dbReference>
<evidence type="ECO:0000259" key="3">
    <source>
        <dbReference type="Pfam" id="PF07732"/>
    </source>
</evidence>
<evidence type="ECO:0000313" key="5">
    <source>
        <dbReference type="Proteomes" id="UP000002384"/>
    </source>
</evidence>
<sequence length="620" mass="67235">MYSRRALFKTGAIVGTGFVLSNALGRWTRVHAQATGGGTAILATPLPQYVTELPDLLASPLTGTQLSIPIAANSHDFGLGLAGVTTTPTWGYGGATYLGPTIVAQSGTPINIDWINNLTGNINAHLLPVDTTIHWAHPSSGIPVVTHLHGGKNLSLSDGLPDAWVTNTGQRGRLAQPATTGSGNSLTYKYPNEQEAATIWYHDHALGITRLNVYAGLAAFYIIRDAFDTGAPDNPLGLPTSPYEQLIVIQDKLFTTIGELFYPASNADLALLAPNAPVFPGNAPYPSVLPEFFGNTIVVNGVAWPKMTVEPRLYRLRLLNGCDTRFLNLFFNGNLVQMYQIGTDQGLLNAPVPVKAVTIAPGERADLLVDFTRAVGRNVTLQNNAPGTFKRPIVVDPKTTGQIMQFQVGATVGNTTNNLVPVTLRPPASPTITIPPTPTQPPRQLALFEWLPLNQNPPEYGRLTPLLGTVADGAILWEGNLPETMTFVGTEITGGGLYYTENPRAGSIETWEIYNTTVDNHPIHLHLVRFQILDRQKFTATQLTPISPLTNIKFQGKAIPPAPEEAGWKDTVICPPGQVTRIVVKFELPSEETTPAEYVWHCHILSHEDNEMMRPFVVEP</sequence>
<dbReference type="OrthoDB" id="9757546at2"/>
<proteinExistence type="inferred from homology"/>
<gene>
    <name evidence="4" type="ordered locus">PCC7424_2259</name>
</gene>
<dbReference type="SUPFAM" id="SSF49503">
    <property type="entry name" value="Cupredoxins"/>
    <property type="match status" value="3"/>
</dbReference>
<dbReference type="CDD" id="cd13868">
    <property type="entry name" value="CuRO_2_CotA_like"/>
    <property type="match status" value="1"/>
</dbReference>
<dbReference type="Proteomes" id="UP000002384">
    <property type="component" value="Chromosome"/>
</dbReference>
<dbReference type="CDD" id="cd13891">
    <property type="entry name" value="CuRO_3_CotA_like"/>
    <property type="match status" value="1"/>
</dbReference>
<dbReference type="GO" id="GO:0005507">
    <property type="term" value="F:copper ion binding"/>
    <property type="evidence" value="ECO:0007669"/>
    <property type="project" value="InterPro"/>
</dbReference>
<dbReference type="InterPro" id="IPR045087">
    <property type="entry name" value="Cu-oxidase_fam"/>
</dbReference>
<comment type="similarity">
    <text evidence="1">Belongs to the multicopper oxidase family.</text>
</comment>
<feature type="domain" description="Plastocyanin-like" evidence="3">
    <location>
        <begin position="181"/>
        <end position="225"/>
    </location>
</feature>
<reference evidence="5" key="1">
    <citation type="journal article" date="2011" name="MBio">
        <title>Novel metabolic attributes of the genus Cyanothece, comprising a group of unicellular nitrogen-fixing Cyanobacteria.</title>
        <authorList>
            <person name="Bandyopadhyay A."/>
            <person name="Elvitigala T."/>
            <person name="Welsh E."/>
            <person name="Stockel J."/>
            <person name="Liberton M."/>
            <person name="Min H."/>
            <person name="Sherman L.A."/>
            <person name="Pakrasi H.B."/>
        </authorList>
    </citation>
    <scope>NUCLEOTIDE SEQUENCE [LARGE SCALE GENOMIC DNA]</scope>
    <source>
        <strain evidence="5">PCC 7424</strain>
    </source>
</reference>
<dbReference type="EMBL" id="CP001291">
    <property type="protein sequence ID" value="ACK70681.1"/>
    <property type="molecule type" value="Genomic_DNA"/>
</dbReference>
<evidence type="ECO:0000313" key="4">
    <source>
        <dbReference type="EMBL" id="ACK70681.1"/>
    </source>
</evidence>
<dbReference type="PANTHER" id="PTHR48267:SF1">
    <property type="entry name" value="BILIRUBIN OXIDASE"/>
    <property type="match status" value="1"/>
</dbReference>
<feature type="domain" description="Plastocyanin-like" evidence="2">
    <location>
        <begin position="504"/>
        <end position="620"/>
    </location>
</feature>
<dbReference type="Pfam" id="PF07732">
    <property type="entry name" value="Cu-oxidase_3"/>
    <property type="match status" value="1"/>
</dbReference>
<dbReference type="CDD" id="cd13844">
    <property type="entry name" value="CuRO_1_BOD_CotA_like"/>
    <property type="match status" value="1"/>
</dbReference>
<dbReference type="GO" id="GO:0016491">
    <property type="term" value="F:oxidoreductase activity"/>
    <property type="evidence" value="ECO:0007669"/>
    <property type="project" value="InterPro"/>
</dbReference>
<evidence type="ECO:0000256" key="1">
    <source>
        <dbReference type="ARBA" id="ARBA00010609"/>
    </source>
</evidence>
<dbReference type="STRING" id="65393.PCC7424_2259"/>